<accession>Q11FY0</accession>
<feature type="domain" description="HTH iclR-type" evidence="4">
    <location>
        <begin position="16"/>
        <end position="76"/>
    </location>
</feature>
<dbReference type="InterPro" id="IPR050707">
    <property type="entry name" value="HTH_MetabolicPath_Reg"/>
</dbReference>
<dbReference type="GO" id="GO:0003677">
    <property type="term" value="F:DNA binding"/>
    <property type="evidence" value="ECO:0007669"/>
    <property type="project" value="UniProtKB-KW"/>
</dbReference>
<dbReference type="eggNOG" id="COG1414">
    <property type="taxonomic scope" value="Bacteria"/>
</dbReference>
<dbReference type="PANTHER" id="PTHR30136:SF34">
    <property type="entry name" value="TRANSCRIPTIONAL REGULATOR"/>
    <property type="match status" value="1"/>
</dbReference>
<evidence type="ECO:0000259" key="4">
    <source>
        <dbReference type="PROSITE" id="PS51077"/>
    </source>
</evidence>
<dbReference type="GO" id="GO:0045892">
    <property type="term" value="P:negative regulation of DNA-templated transcription"/>
    <property type="evidence" value="ECO:0007669"/>
    <property type="project" value="TreeGrafter"/>
</dbReference>
<evidence type="ECO:0000256" key="1">
    <source>
        <dbReference type="ARBA" id="ARBA00023015"/>
    </source>
</evidence>
<feature type="domain" description="IclR-ED" evidence="5">
    <location>
        <begin position="337"/>
        <end position="520"/>
    </location>
</feature>
<dbReference type="OrthoDB" id="8098267at2"/>
<organism evidence="6">
    <name type="scientific">Chelativorans sp. (strain BNC1)</name>
    <dbReference type="NCBI Taxonomy" id="266779"/>
    <lineage>
        <taxon>Bacteria</taxon>
        <taxon>Pseudomonadati</taxon>
        <taxon>Pseudomonadota</taxon>
        <taxon>Alphaproteobacteria</taxon>
        <taxon>Hyphomicrobiales</taxon>
        <taxon>Phyllobacteriaceae</taxon>
        <taxon>Chelativorans</taxon>
    </lineage>
</organism>
<protein>
    <submittedName>
        <fullName evidence="6">Transcriptional regulator, IclR family</fullName>
    </submittedName>
</protein>
<dbReference type="PROSITE" id="PS51077">
    <property type="entry name" value="HTH_ICLR"/>
    <property type="match status" value="1"/>
</dbReference>
<dbReference type="SUPFAM" id="SSF46785">
    <property type="entry name" value="Winged helix' DNA-binding domain"/>
    <property type="match status" value="2"/>
</dbReference>
<evidence type="ECO:0000313" key="6">
    <source>
        <dbReference type="EMBL" id="ABG63695.1"/>
    </source>
</evidence>
<feature type="domain" description="IclR-ED" evidence="5">
    <location>
        <begin position="77"/>
        <end position="255"/>
    </location>
</feature>
<dbReference type="AlphaFoldDB" id="Q11FY0"/>
<dbReference type="EMBL" id="CP000390">
    <property type="protein sequence ID" value="ABG63695.1"/>
    <property type="molecule type" value="Genomic_DNA"/>
</dbReference>
<evidence type="ECO:0000256" key="3">
    <source>
        <dbReference type="ARBA" id="ARBA00023163"/>
    </source>
</evidence>
<dbReference type="HOGENOM" id="CLU_519641_0_0_5"/>
<dbReference type="KEGG" id="mes:Meso_2307"/>
<dbReference type="InterPro" id="IPR036388">
    <property type="entry name" value="WH-like_DNA-bd_sf"/>
</dbReference>
<dbReference type="SUPFAM" id="SSF55781">
    <property type="entry name" value="GAF domain-like"/>
    <property type="match status" value="2"/>
</dbReference>
<keyword evidence="2" id="KW-0238">DNA-binding</keyword>
<dbReference type="Gene3D" id="3.30.450.40">
    <property type="match status" value="2"/>
</dbReference>
<dbReference type="InterPro" id="IPR005471">
    <property type="entry name" value="Tscrpt_reg_IclR_N"/>
</dbReference>
<dbReference type="PANTHER" id="PTHR30136">
    <property type="entry name" value="HELIX-TURN-HELIX TRANSCRIPTIONAL REGULATOR, ICLR FAMILY"/>
    <property type="match status" value="1"/>
</dbReference>
<dbReference type="Pfam" id="PF09339">
    <property type="entry name" value="HTH_IclR"/>
    <property type="match status" value="2"/>
</dbReference>
<dbReference type="PROSITE" id="PS51078">
    <property type="entry name" value="ICLR_ED"/>
    <property type="match status" value="2"/>
</dbReference>
<dbReference type="GO" id="GO:0003700">
    <property type="term" value="F:DNA-binding transcription factor activity"/>
    <property type="evidence" value="ECO:0007669"/>
    <property type="project" value="TreeGrafter"/>
</dbReference>
<keyword evidence="3" id="KW-0804">Transcription</keyword>
<dbReference type="InterPro" id="IPR036390">
    <property type="entry name" value="WH_DNA-bd_sf"/>
</dbReference>
<dbReference type="Gene3D" id="1.10.10.10">
    <property type="entry name" value="Winged helix-like DNA-binding domain superfamily/Winged helix DNA-binding domain"/>
    <property type="match status" value="2"/>
</dbReference>
<gene>
    <name evidence="6" type="ordered locus">Meso_2307</name>
</gene>
<dbReference type="SMART" id="SM00346">
    <property type="entry name" value="HTH_ICLR"/>
    <property type="match status" value="2"/>
</dbReference>
<evidence type="ECO:0000256" key="2">
    <source>
        <dbReference type="ARBA" id="ARBA00023125"/>
    </source>
</evidence>
<reference evidence="6" key="1">
    <citation type="submission" date="2006-06" db="EMBL/GenBank/DDBJ databases">
        <title>Complete sequence of chromosome of Chelativorans sp. BNC1.</title>
        <authorList>
            <consortium name="US DOE Joint Genome Institute"/>
            <person name="Copeland A."/>
            <person name="Lucas S."/>
            <person name="Lapidus A."/>
            <person name="Barry K."/>
            <person name="Detter J.C."/>
            <person name="Glavina del Rio T."/>
            <person name="Hammon N."/>
            <person name="Israni S."/>
            <person name="Dalin E."/>
            <person name="Tice H."/>
            <person name="Pitluck S."/>
            <person name="Chertkov O."/>
            <person name="Brettin T."/>
            <person name="Bruce D."/>
            <person name="Han C."/>
            <person name="Tapia R."/>
            <person name="Gilna P."/>
            <person name="Schmutz J."/>
            <person name="Larimer F."/>
            <person name="Land M."/>
            <person name="Hauser L."/>
            <person name="Kyrpides N."/>
            <person name="Mikhailova N."/>
            <person name="Richardson P."/>
        </authorList>
    </citation>
    <scope>NUCLEOTIDE SEQUENCE</scope>
    <source>
        <strain evidence="6">BNC1</strain>
    </source>
</reference>
<proteinExistence type="predicted"/>
<sequence length="520" mass="56117">MKVKRSDGGSQAKDIVAAFSRGLRLIEALAAGGDLVSPSELAGRVKLDRAVVRRLLMTLDRFGYVTAGVRGYRLAPMVRELAFAYLDSIGITGAFERALSQVSHLLGETVSVSVSDGDEMVVVARADMSGRRLSYIVPPGTRFALAESASGVAWLSGLSEQAAWDIVGKQSLRGAAGALAAEVEAARSSGFATRTNEYEMGQFAIACPIPHPRNRASIVLQVEPLEAPRDPDAYIMAKAPLIRKHIQFLSESLFDVPGGTPPAAFLRENSNEPAAVASFERGVDLISRFGSNFRAGTIATVARENNLDRAVARRLLKTLVAGGYAQVEDDVYSLTARILRLGFYQVGHLTMPELFQPQLERLALAIDESTSAYVLDNGEALCIARSDITGRRMGYMINKGSRLPLAYSASGRVLLSTLPEDMRLRLLRDMPPPPTSHSVIGVHQVLAEVAEAGRQGYAISNQELDEGMLSMAVLVRDRDGNSVGTLGCSSHVSRMSLERLKAEVLPKFIVAANELSRIIH</sequence>
<dbReference type="STRING" id="266779.Meso_2307"/>
<dbReference type="Pfam" id="PF01614">
    <property type="entry name" value="IclR_C"/>
    <property type="match status" value="2"/>
</dbReference>
<dbReference type="InterPro" id="IPR014757">
    <property type="entry name" value="Tscrpt_reg_IclR_C"/>
</dbReference>
<evidence type="ECO:0000259" key="5">
    <source>
        <dbReference type="PROSITE" id="PS51078"/>
    </source>
</evidence>
<keyword evidence="1" id="KW-0805">Transcription regulation</keyword>
<name>Q11FY0_CHESB</name>
<dbReference type="InterPro" id="IPR029016">
    <property type="entry name" value="GAF-like_dom_sf"/>
</dbReference>